<accession>A0A443SB83</accession>
<comment type="subcellular location">
    <subcellularLocation>
        <location evidence="2">Secreted</location>
    </subcellularLocation>
</comment>
<keyword evidence="15" id="KW-1185">Reference proteome</keyword>
<dbReference type="InterPro" id="IPR041805">
    <property type="entry name" value="ASMase/PPN1_MPP"/>
</dbReference>
<comment type="caution">
    <text evidence="14">The sequence shown here is derived from an EMBL/GenBank/DDBJ whole genome shotgun (WGS) entry which is preliminary data.</text>
</comment>
<dbReference type="SUPFAM" id="SSF56300">
    <property type="entry name" value="Metallo-dependent phosphatases"/>
    <property type="match status" value="2"/>
</dbReference>
<dbReference type="GO" id="GO:0046872">
    <property type="term" value="F:metal ion binding"/>
    <property type="evidence" value="ECO:0007669"/>
    <property type="project" value="UniProtKB-KW"/>
</dbReference>
<evidence type="ECO:0000259" key="13">
    <source>
        <dbReference type="Pfam" id="PF19272"/>
    </source>
</evidence>
<evidence type="ECO:0000256" key="1">
    <source>
        <dbReference type="ARBA" id="ARBA00001947"/>
    </source>
</evidence>
<evidence type="ECO:0000256" key="7">
    <source>
        <dbReference type="ARBA" id="ARBA00022801"/>
    </source>
</evidence>
<comment type="similarity">
    <text evidence="3">Belongs to the acid sphingomyelinase family.</text>
</comment>
<comment type="cofactor">
    <cofactor evidence="1">
        <name>Zn(2+)</name>
        <dbReference type="ChEBI" id="CHEBI:29105"/>
    </cofactor>
</comment>
<sequence>MCAVLLGNKCSTNPQSMYEKWEIKLPDALQNISENKLDLTNVRILHLSDIHFDPHYKPGTLATCDQFICCRETSVNGKGVAGYWGTYTKCDAPLQLVENLVQNINKSQTQLYDLLLWTGDTNPHDQWQSFPEDIVNNSNTITSLFKKYLSNGKIVVPCIGNHEGFPVYQLSDTWSDWLVTDDAKNTFKRGGYYSLSLNNYLKIIVLNTNLCATYNLWSLYDAIDPGQQLQWFVDELTKSERDGEIIYVVGHIPPNEECTQIWFHNYVRISDRFKKIIKAYFYGHTHRDEFKLYFSYENRDEPIHVAYIAPSITVWNPGYRFYLLNSDGSVGDTESYYLNLTEANKKSKSATIALTLPNVHGANEALLNIINSVYHITNNQQNSNLTTQQMCGVVLGKKCLTSPPSVYETWTIPLPEEKKTNINFNGDMKSLKILHLSDFHFDPLYKEGSLTTCDQSLCCRESSVNGNGSAGYWGYYAKKFGKHFKAIALNTNICDRTNFWNLYSPIDPYNQLHWMTDELQKSEENGENVYILGHIAPDAMCTQIWFHNFLRITERYRKTIKGFFYGHTHRDEFKLYYSPKNKSDLLHVGYIGPSVTSFNPGFRFYSLHTDGSVENIHSYYLNLTEANEKGKQATLKWRKLYEAKQDYGLKSLSPQEWQSFYNRLLNNDTLTQFYYGNVIRHSDAFPYVCDEMCKKLMILGPIPQKDMF</sequence>
<keyword evidence="9" id="KW-1015">Disulfide bond</keyword>
<dbReference type="InterPro" id="IPR004843">
    <property type="entry name" value="Calcineurin-like_PHP"/>
</dbReference>
<gene>
    <name evidence="14" type="ORF">B4U80_08031</name>
</gene>
<dbReference type="FunFam" id="3.60.21.10:FF:000077">
    <property type="entry name" value="Sphingomyelin phosphodiesterase"/>
    <property type="match status" value="1"/>
</dbReference>
<keyword evidence="6" id="KW-0732">Signal</keyword>
<dbReference type="STRING" id="299467.A0A443SB83"/>
<reference evidence="14 15" key="1">
    <citation type="journal article" date="2018" name="Gigascience">
        <title>Genomes of trombidid mites reveal novel predicted allergens and laterally-transferred genes associated with secondary metabolism.</title>
        <authorList>
            <person name="Dong X."/>
            <person name="Chaisiri K."/>
            <person name="Xia D."/>
            <person name="Armstrong S.D."/>
            <person name="Fang Y."/>
            <person name="Donnelly M.J."/>
            <person name="Kadowaki T."/>
            <person name="McGarry J.W."/>
            <person name="Darby A.C."/>
            <person name="Makepeace B.L."/>
        </authorList>
    </citation>
    <scope>NUCLEOTIDE SEQUENCE [LARGE SCALE GENOMIC DNA]</scope>
    <source>
        <strain evidence="14">UoL-UT</strain>
    </source>
</reference>
<evidence type="ECO:0000256" key="5">
    <source>
        <dbReference type="ARBA" id="ARBA00022723"/>
    </source>
</evidence>
<evidence type="ECO:0000256" key="3">
    <source>
        <dbReference type="ARBA" id="ARBA00008234"/>
    </source>
</evidence>
<dbReference type="OrthoDB" id="6509770at2759"/>
<feature type="domain" description="Calcineurin-like phosphoesterase" evidence="12">
    <location>
        <begin position="43"/>
        <end position="287"/>
    </location>
</feature>
<organism evidence="14 15">
    <name type="scientific">Leptotrombidium deliense</name>
    <dbReference type="NCBI Taxonomy" id="299467"/>
    <lineage>
        <taxon>Eukaryota</taxon>
        <taxon>Metazoa</taxon>
        <taxon>Ecdysozoa</taxon>
        <taxon>Arthropoda</taxon>
        <taxon>Chelicerata</taxon>
        <taxon>Arachnida</taxon>
        <taxon>Acari</taxon>
        <taxon>Acariformes</taxon>
        <taxon>Trombidiformes</taxon>
        <taxon>Prostigmata</taxon>
        <taxon>Anystina</taxon>
        <taxon>Parasitengona</taxon>
        <taxon>Trombiculoidea</taxon>
        <taxon>Trombiculidae</taxon>
        <taxon>Leptotrombidium</taxon>
    </lineage>
</organism>
<dbReference type="Proteomes" id="UP000288716">
    <property type="component" value="Unassembled WGS sequence"/>
</dbReference>
<dbReference type="EMBL" id="NCKV01004458">
    <property type="protein sequence ID" value="RWS24750.1"/>
    <property type="molecule type" value="Genomic_DNA"/>
</dbReference>
<dbReference type="GO" id="GO:0005576">
    <property type="term" value="C:extracellular region"/>
    <property type="evidence" value="ECO:0007669"/>
    <property type="project" value="UniProtKB-SubCell"/>
</dbReference>
<dbReference type="AlphaFoldDB" id="A0A443SB83"/>
<evidence type="ECO:0000256" key="8">
    <source>
        <dbReference type="ARBA" id="ARBA00022833"/>
    </source>
</evidence>
<keyword evidence="4" id="KW-0964">Secreted</keyword>
<keyword evidence="7" id="KW-0378">Hydrolase</keyword>
<keyword evidence="11" id="KW-0326">Glycosidase</keyword>
<evidence type="ECO:0000256" key="9">
    <source>
        <dbReference type="ARBA" id="ARBA00023157"/>
    </source>
</evidence>
<proteinExistence type="inferred from homology"/>
<dbReference type="InterPro" id="IPR029052">
    <property type="entry name" value="Metallo-depent_PP-like"/>
</dbReference>
<evidence type="ECO:0000313" key="15">
    <source>
        <dbReference type="Proteomes" id="UP000288716"/>
    </source>
</evidence>
<evidence type="ECO:0000256" key="4">
    <source>
        <dbReference type="ARBA" id="ARBA00022525"/>
    </source>
</evidence>
<dbReference type="Gene3D" id="3.60.21.10">
    <property type="match status" value="2"/>
</dbReference>
<keyword evidence="8" id="KW-0862">Zinc</keyword>
<dbReference type="Pfam" id="PF19272">
    <property type="entry name" value="ASMase_C"/>
    <property type="match status" value="1"/>
</dbReference>
<dbReference type="InterPro" id="IPR045473">
    <property type="entry name" value="ASM_C"/>
</dbReference>
<protein>
    <submittedName>
        <fullName evidence="14">Sphingomyelin phosphodiesterase-like protein 2</fullName>
    </submittedName>
</protein>
<evidence type="ECO:0000256" key="6">
    <source>
        <dbReference type="ARBA" id="ARBA00022729"/>
    </source>
</evidence>
<evidence type="ECO:0000313" key="14">
    <source>
        <dbReference type="EMBL" id="RWS24750.1"/>
    </source>
</evidence>
<dbReference type="VEuPathDB" id="VectorBase:LDEU007290"/>
<name>A0A443SB83_9ACAR</name>
<dbReference type="PANTHER" id="PTHR10340:SF34">
    <property type="entry name" value="SPHINGOMYELIN PHOSPHODIESTERASE"/>
    <property type="match status" value="1"/>
</dbReference>
<evidence type="ECO:0000256" key="11">
    <source>
        <dbReference type="ARBA" id="ARBA00023295"/>
    </source>
</evidence>
<dbReference type="Pfam" id="PF00149">
    <property type="entry name" value="Metallophos"/>
    <property type="match status" value="1"/>
</dbReference>
<evidence type="ECO:0000256" key="10">
    <source>
        <dbReference type="ARBA" id="ARBA00023180"/>
    </source>
</evidence>
<keyword evidence="5" id="KW-0479">Metal-binding</keyword>
<keyword evidence="10" id="KW-0325">Glycoprotein</keyword>
<dbReference type="CDD" id="cd00842">
    <property type="entry name" value="MPP_ASMase"/>
    <property type="match status" value="1"/>
</dbReference>
<feature type="domain" description="Sphingomyelin phosphodiesterase C-terminal" evidence="13">
    <location>
        <begin position="596"/>
        <end position="698"/>
    </location>
</feature>
<dbReference type="PANTHER" id="PTHR10340">
    <property type="entry name" value="SPHINGOMYELIN PHOSPHODIESTERASE"/>
    <property type="match status" value="1"/>
</dbReference>
<dbReference type="GO" id="GO:0016798">
    <property type="term" value="F:hydrolase activity, acting on glycosyl bonds"/>
    <property type="evidence" value="ECO:0007669"/>
    <property type="project" value="UniProtKB-KW"/>
</dbReference>
<evidence type="ECO:0000256" key="2">
    <source>
        <dbReference type="ARBA" id="ARBA00004613"/>
    </source>
</evidence>
<evidence type="ECO:0000259" key="12">
    <source>
        <dbReference type="Pfam" id="PF00149"/>
    </source>
</evidence>